<accession>A0A9J6RK94</accession>
<dbReference type="RefSeq" id="WP_258331269.1">
    <property type="nucleotide sequence ID" value="NZ_JAPTGG010000005.1"/>
</dbReference>
<comment type="caution">
    <text evidence="1">The sequence shown here is derived from an EMBL/GenBank/DDBJ whole genome shotgun (WGS) entry which is preliminary data.</text>
</comment>
<evidence type="ECO:0000313" key="2">
    <source>
        <dbReference type="Proteomes" id="UP001069090"/>
    </source>
</evidence>
<reference evidence="1 2" key="1">
    <citation type="submission" date="2022-12" db="EMBL/GenBank/DDBJ databases">
        <title>Dasania phycosphaerae sp. nov., isolated from particulate material of the south coast of Korea.</title>
        <authorList>
            <person name="Jiang Y."/>
        </authorList>
    </citation>
    <scope>NUCLEOTIDE SEQUENCE [LARGE SCALE GENOMIC DNA]</scope>
    <source>
        <strain evidence="1 2">GY-19</strain>
    </source>
</reference>
<evidence type="ECO:0000313" key="1">
    <source>
        <dbReference type="EMBL" id="MCZ0865118.1"/>
    </source>
</evidence>
<proteinExistence type="predicted"/>
<dbReference type="EMBL" id="JAPTGG010000005">
    <property type="protein sequence ID" value="MCZ0865118.1"/>
    <property type="molecule type" value="Genomic_DNA"/>
</dbReference>
<protein>
    <submittedName>
        <fullName evidence="1">Uncharacterized protein</fullName>
    </submittedName>
</protein>
<sequence length="117" mass="12743">MINPGTIIALLLLAGFLMLLAQLTQRNHEGNTMTIYKNTDATAGVRTVGEMIEVLEGLNPDTPLKTGFGDSVTMQVWHDYDSGAECFLEITEEQMDMFGGVEVTAPSDEDTVCLVDD</sequence>
<organism evidence="1 2">
    <name type="scientific">Dasania phycosphaerae</name>
    <dbReference type="NCBI Taxonomy" id="2950436"/>
    <lineage>
        <taxon>Bacteria</taxon>
        <taxon>Pseudomonadati</taxon>
        <taxon>Pseudomonadota</taxon>
        <taxon>Gammaproteobacteria</taxon>
        <taxon>Cellvibrionales</taxon>
        <taxon>Spongiibacteraceae</taxon>
        <taxon>Dasania</taxon>
    </lineage>
</organism>
<gene>
    <name evidence="1" type="ORF">O0V09_07905</name>
</gene>
<dbReference type="AlphaFoldDB" id="A0A9J6RK94"/>
<dbReference type="Proteomes" id="UP001069090">
    <property type="component" value="Unassembled WGS sequence"/>
</dbReference>
<keyword evidence="2" id="KW-1185">Reference proteome</keyword>
<name>A0A9J6RK94_9GAMM</name>